<dbReference type="AlphaFoldDB" id="A0AAV8TGR6"/>
<evidence type="ECO:0000313" key="2">
    <source>
        <dbReference type="EMBL" id="KAJ8766072.1"/>
    </source>
</evidence>
<proteinExistence type="predicted"/>
<feature type="domain" description="Tf2-1-like SH3-like" evidence="1">
    <location>
        <begin position="12"/>
        <end position="53"/>
    </location>
</feature>
<reference evidence="2 3" key="1">
    <citation type="submission" date="2021-09" db="EMBL/GenBank/DDBJ databases">
        <title>Genomic insights and catalytic innovation underlie evolution of tropane alkaloids biosynthesis.</title>
        <authorList>
            <person name="Wang Y.-J."/>
            <person name="Tian T."/>
            <person name="Huang J.-P."/>
            <person name="Huang S.-X."/>
        </authorList>
    </citation>
    <scope>NUCLEOTIDE SEQUENCE [LARGE SCALE GENOMIC DNA]</scope>
    <source>
        <strain evidence="2">KIB-2018</strain>
        <tissue evidence="2">Leaf</tissue>
    </source>
</reference>
<dbReference type="Gene3D" id="2.40.50.40">
    <property type="match status" value="1"/>
</dbReference>
<evidence type="ECO:0000313" key="3">
    <source>
        <dbReference type="Proteomes" id="UP001159364"/>
    </source>
</evidence>
<dbReference type="InterPro" id="IPR056924">
    <property type="entry name" value="SH3_Tf2-1"/>
</dbReference>
<dbReference type="Proteomes" id="UP001159364">
    <property type="component" value="Linkage Group LG05"/>
</dbReference>
<sequence length="155" mass="17502">MGDKVLLRLQPHPRFYGPFTILERVGSMAYKLDLPPDSKIHPVFHVSKLKRYHVGPLTTFPVLPSIPPDAPIYPLAILDHRVKGGIPEVLVHWSNSSPADASWEKVQGIFDKFLDFKLADKLPLGKGSNVTKPLQVYTRFTHGARSKEPRIEFLN</sequence>
<dbReference type="SUPFAM" id="SSF54160">
    <property type="entry name" value="Chromo domain-like"/>
    <property type="match status" value="1"/>
</dbReference>
<dbReference type="InterPro" id="IPR016197">
    <property type="entry name" value="Chromo-like_dom_sf"/>
</dbReference>
<dbReference type="CDD" id="cd00024">
    <property type="entry name" value="CD_CSD"/>
    <property type="match status" value="1"/>
</dbReference>
<comment type="caution">
    <text evidence="2">The sequence shown here is derived from an EMBL/GenBank/DDBJ whole genome shotgun (WGS) entry which is preliminary data.</text>
</comment>
<evidence type="ECO:0000259" key="1">
    <source>
        <dbReference type="Pfam" id="PF24626"/>
    </source>
</evidence>
<gene>
    <name evidence="2" type="ORF">K2173_020588</name>
</gene>
<dbReference type="PANTHER" id="PTHR46148:SF52">
    <property type="entry name" value="OS04G0603800 PROTEIN"/>
    <property type="match status" value="1"/>
</dbReference>
<name>A0AAV8TGR6_9ROSI</name>
<dbReference type="Pfam" id="PF24626">
    <property type="entry name" value="SH3_Tf2-1"/>
    <property type="match status" value="1"/>
</dbReference>
<dbReference type="PANTHER" id="PTHR46148">
    <property type="entry name" value="CHROMO DOMAIN-CONTAINING PROTEIN"/>
    <property type="match status" value="1"/>
</dbReference>
<dbReference type="EMBL" id="JAIWQS010000005">
    <property type="protein sequence ID" value="KAJ8766072.1"/>
    <property type="molecule type" value="Genomic_DNA"/>
</dbReference>
<protein>
    <recommendedName>
        <fullName evidence="1">Tf2-1-like SH3-like domain-containing protein</fullName>
    </recommendedName>
</protein>
<keyword evidence="3" id="KW-1185">Reference proteome</keyword>
<organism evidence="2 3">
    <name type="scientific">Erythroxylum novogranatense</name>
    <dbReference type="NCBI Taxonomy" id="1862640"/>
    <lineage>
        <taxon>Eukaryota</taxon>
        <taxon>Viridiplantae</taxon>
        <taxon>Streptophyta</taxon>
        <taxon>Embryophyta</taxon>
        <taxon>Tracheophyta</taxon>
        <taxon>Spermatophyta</taxon>
        <taxon>Magnoliopsida</taxon>
        <taxon>eudicotyledons</taxon>
        <taxon>Gunneridae</taxon>
        <taxon>Pentapetalae</taxon>
        <taxon>rosids</taxon>
        <taxon>fabids</taxon>
        <taxon>Malpighiales</taxon>
        <taxon>Erythroxylaceae</taxon>
        <taxon>Erythroxylum</taxon>
    </lineage>
</organism>
<accession>A0AAV8TGR6</accession>